<dbReference type="EMBL" id="LAJG01000014">
    <property type="protein sequence ID" value="KKB80124.1"/>
    <property type="molecule type" value="Genomic_DNA"/>
</dbReference>
<evidence type="ECO:0000313" key="3">
    <source>
        <dbReference type="Proteomes" id="UP000033514"/>
    </source>
</evidence>
<evidence type="ECO:0000313" key="2">
    <source>
        <dbReference type="EMBL" id="KKB80124.1"/>
    </source>
</evidence>
<comment type="caution">
    <text evidence="2">The sequence shown here is derived from an EMBL/GenBank/DDBJ whole genome shotgun (WGS) entry which is preliminary data.</text>
</comment>
<dbReference type="PANTHER" id="PTHR43741:SF4">
    <property type="entry name" value="FMN-DEPENDENT NADH:QUINONE OXIDOREDUCTASE"/>
    <property type="match status" value="1"/>
</dbReference>
<name>A0A0F5LD62_9HYPH</name>
<protein>
    <submittedName>
        <fullName evidence="2">ACP phosphodiesterase</fullName>
    </submittedName>
</protein>
<sequence>MPSIYRVDASIRLDGSVSRAVADTLESALMAELNGADVIRRDVGLTPLPATAWAGAVFGPYVPAEQRTPEQAEGLALARQLADELQAADAVIFAVPLYNFGVSQHFKAYVDLLLTEPRFAPGATPAVAGRPAQLIITRGGGYGPGTPRHGWDHATAWYRRMLADVLKLDLEIVEVELTLADVTPAMEALRGAAAENLANAHSTAQTQARALARRLADSTVLDLAVGAR</sequence>
<dbReference type="SUPFAM" id="SSF52218">
    <property type="entry name" value="Flavoproteins"/>
    <property type="match status" value="1"/>
</dbReference>
<accession>A0A0F5LD62</accession>
<gene>
    <name evidence="2" type="ORF">VW35_06720</name>
</gene>
<evidence type="ECO:0000259" key="1">
    <source>
        <dbReference type="Pfam" id="PF02525"/>
    </source>
</evidence>
<dbReference type="InterPro" id="IPR029039">
    <property type="entry name" value="Flavoprotein-like_sf"/>
</dbReference>
<dbReference type="OrthoDB" id="9787136at2"/>
<dbReference type="Gene3D" id="3.40.50.360">
    <property type="match status" value="1"/>
</dbReference>
<dbReference type="PATRIC" id="fig|361041.3.peg.668"/>
<proteinExistence type="predicted"/>
<feature type="domain" description="Flavodoxin-like fold" evidence="1">
    <location>
        <begin position="4"/>
        <end position="193"/>
    </location>
</feature>
<dbReference type="InterPro" id="IPR050104">
    <property type="entry name" value="FMN-dep_NADH:Q_OxRdtase_AzoR1"/>
</dbReference>
<dbReference type="Pfam" id="PF02525">
    <property type="entry name" value="Flavodoxin_2"/>
    <property type="match status" value="1"/>
</dbReference>
<dbReference type="AlphaFoldDB" id="A0A0F5LD62"/>
<dbReference type="RefSeq" id="WP_046142187.1">
    <property type="nucleotide sequence ID" value="NZ_LAJG01000014.1"/>
</dbReference>
<reference evidence="2 3" key="1">
    <citation type="submission" date="2015-03" db="EMBL/GenBank/DDBJ databases">
        <authorList>
            <person name="Hassan Y.I."/>
            <person name="Lepp D."/>
            <person name="Zhou T."/>
        </authorList>
    </citation>
    <scope>NUCLEOTIDE SEQUENCE [LARGE SCALE GENOMIC DNA]</scope>
    <source>
        <strain evidence="2 3">GH2-10</strain>
    </source>
</reference>
<organism evidence="2 3">
    <name type="scientific">Devosia soli</name>
    <dbReference type="NCBI Taxonomy" id="361041"/>
    <lineage>
        <taxon>Bacteria</taxon>
        <taxon>Pseudomonadati</taxon>
        <taxon>Pseudomonadota</taxon>
        <taxon>Alphaproteobacteria</taxon>
        <taxon>Hyphomicrobiales</taxon>
        <taxon>Devosiaceae</taxon>
        <taxon>Devosia</taxon>
    </lineage>
</organism>
<dbReference type="PANTHER" id="PTHR43741">
    <property type="entry name" value="FMN-DEPENDENT NADH-AZOREDUCTASE 1"/>
    <property type="match status" value="1"/>
</dbReference>
<keyword evidence="3" id="KW-1185">Reference proteome</keyword>
<dbReference type="InterPro" id="IPR003680">
    <property type="entry name" value="Flavodoxin_fold"/>
</dbReference>
<dbReference type="Proteomes" id="UP000033514">
    <property type="component" value="Unassembled WGS sequence"/>
</dbReference>
<dbReference type="STRING" id="361041.VW35_06720"/>